<protein>
    <submittedName>
        <fullName evidence="2">Uncharacterized protein</fullName>
    </submittedName>
</protein>
<dbReference type="AlphaFoldDB" id="G6EYZ0"/>
<keyword evidence="1" id="KW-0812">Transmembrane</keyword>
<evidence type="ECO:0000313" key="2">
    <source>
        <dbReference type="EMBL" id="EHD14728.1"/>
    </source>
</evidence>
<comment type="caution">
    <text evidence="2">The sequence shown here is derived from an EMBL/GenBank/DDBJ whole genome shotgun (WGS) entry which is preliminary data.</text>
</comment>
<reference evidence="2 3" key="1">
    <citation type="submission" date="2011-10" db="EMBL/GenBank/DDBJ databases">
        <title>Genome Sequence of Commensalibacter intestini A911, isolated from Drosophila gut.</title>
        <authorList>
            <person name="Lee W.-J."/>
            <person name="Kim E.-K."/>
        </authorList>
    </citation>
    <scope>NUCLEOTIDE SEQUENCE [LARGE SCALE GENOMIC DNA]</scope>
    <source>
        <strain evidence="2 3">A911</strain>
    </source>
</reference>
<keyword evidence="1" id="KW-0472">Membrane</keyword>
<keyword evidence="1" id="KW-1133">Transmembrane helix</keyword>
<name>G6EYZ0_9PROT</name>
<organism evidence="2 3">
    <name type="scientific">Commensalibacter intestini A911</name>
    <dbReference type="NCBI Taxonomy" id="1088868"/>
    <lineage>
        <taxon>Bacteria</taxon>
        <taxon>Pseudomonadati</taxon>
        <taxon>Pseudomonadota</taxon>
        <taxon>Alphaproteobacteria</taxon>
        <taxon>Acetobacterales</taxon>
        <taxon>Acetobacteraceae</taxon>
    </lineage>
</organism>
<dbReference type="eggNOG" id="COG5615">
    <property type="taxonomic scope" value="Bacteria"/>
</dbReference>
<dbReference type="EMBL" id="AGFR01000003">
    <property type="protein sequence ID" value="EHD14728.1"/>
    <property type="molecule type" value="Genomic_DNA"/>
</dbReference>
<feature type="transmembrane region" description="Helical" evidence="1">
    <location>
        <begin position="34"/>
        <end position="63"/>
    </location>
</feature>
<feature type="transmembrane region" description="Helical" evidence="1">
    <location>
        <begin position="115"/>
        <end position="133"/>
    </location>
</feature>
<feature type="transmembrane region" description="Helical" evidence="1">
    <location>
        <begin position="154"/>
        <end position="172"/>
    </location>
</feature>
<accession>G6EYZ0</accession>
<dbReference type="Proteomes" id="UP000005939">
    <property type="component" value="Unassembled WGS sequence"/>
</dbReference>
<feature type="transmembrane region" description="Helical" evidence="1">
    <location>
        <begin position="84"/>
        <end position="103"/>
    </location>
</feature>
<evidence type="ECO:0000256" key="1">
    <source>
        <dbReference type="SAM" id="Phobius"/>
    </source>
</evidence>
<sequence>MFILQLKLSNSLCILPHFGNGKTMPLPAFYWEPIAAIHTITLALWIGSIFYYVFGLQSCLSLLDPTQKTSLQLQSLRKLFQFSWINAFLALITQIAAMGLTLLNTPHITAITWSTYAAIIVVFLMFIIQFYVFTTAYRKARRALRPKPAVFTKINTPLKLIVFLGIINWVLLVL</sequence>
<dbReference type="STRING" id="1088868.CIN_06600"/>
<proteinExistence type="predicted"/>
<gene>
    <name evidence="2" type="ORF">CIN_06600</name>
</gene>
<evidence type="ECO:0000313" key="3">
    <source>
        <dbReference type="Proteomes" id="UP000005939"/>
    </source>
</evidence>